<dbReference type="OrthoDB" id="5382203at2759"/>
<feature type="compositionally biased region" description="Acidic residues" evidence="1">
    <location>
        <begin position="1453"/>
        <end position="1473"/>
    </location>
</feature>
<feature type="compositionally biased region" description="Polar residues" evidence="1">
    <location>
        <begin position="95"/>
        <end position="106"/>
    </location>
</feature>
<feature type="region of interest" description="Disordered" evidence="1">
    <location>
        <begin position="771"/>
        <end position="1099"/>
    </location>
</feature>
<evidence type="ECO:0000313" key="3">
    <source>
        <dbReference type="Proteomes" id="UP000054845"/>
    </source>
</evidence>
<feature type="compositionally biased region" description="Low complexity" evidence="1">
    <location>
        <begin position="1257"/>
        <end position="1269"/>
    </location>
</feature>
<feature type="compositionally biased region" description="Polar residues" evidence="1">
    <location>
        <begin position="955"/>
        <end position="965"/>
    </location>
</feature>
<feature type="compositionally biased region" description="Polar residues" evidence="1">
    <location>
        <begin position="1035"/>
        <end position="1056"/>
    </location>
</feature>
<feature type="compositionally biased region" description="Polar residues" evidence="1">
    <location>
        <begin position="678"/>
        <end position="693"/>
    </location>
</feature>
<feature type="region of interest" description="Disordered" evidence="1">
    <location>
        <begin position="1"/>
        <end position="66"/>
    </location>
</feature>
<feature type="region of interest" description="Disordered" evidence="1">
    <location>
        <begin position="85"/>
        <end position="129"/>
    </location>
</feature>
<feature type="region of interest" description="Disordered" evidence="1">
    <location>
        <begin position="1131"/>
        <end position="1174"/>
    </location>
</feature>
<reference evidence="2 3" key="1">
    <citation type="submission" date="2014-09" db="EMBL/GenBank/DDBJ databases">
        <authorList>
            <person name="Magalhaes I.L.F."/>
            <person name="Oliveira U."/>
            <person name="Santos F.R."/>
            <person name="Vidigal T.H.D.A."/>
            <person name="Brescovit A.D."/>
            <person name="Santos A.J."/>
        </authorList>
    </citation>
    <scope>NUCLEOTIDE SEQUENCE [LARGE SCALE GENOMIC DNA]</scope>
</reference>
<protein>
    <submittedName>
        <fullName evidence="2">Uncharacterized protein</fullName>
    </submittedName>
</protein>
<feature type="compositionally biased region" description="Polar residues" evidence="1">
    <location>
        <begin position="1421"/>
        <end position="1434"/>
    </location>
</feature>
<feature type="compositionally biased region" description="Polar residues" evidence="1">
    <location>
        <begin position="1516"/>
        <end position="1548"/>
    </location>
</feature>
<feature type="region of interest" description="Disordered" evidence="1">
    <location>
        <begin position="560"/>
        <end position="592"/>
    </location>
</feature>
<feature type="compositionally biased region" description="Low complexity" evidence="1">
    <location>
        <begin position="1487"/>
        <end position="1504"/>
    </location>
</feature>
<accession>A0A0P1BF00</accession>
<feature type="region of interest" description="Disordered" evidence="1">
    <location>
        <begin position="678"/>
        <end position="736"/>
    </location>
</feature>
<evidence type="ECO:0000313" key="2">
    <source>
        <dbReference type="EMBL" id="CEH14700.1"/>
    </source>
</evidence>
<feature type="compositionally biased region" description="Low complexity" evidence="1">
    <location>
        <begin position="840"/>
        <end position="853"/>
    </location>
</feature>
<feature type="compositionally biased region" description="Low complexity" evidence="1">
    <location>
        <begin position="210"/>
        <end position="229"/>
    </location>
</feature>
<feature type="compositionally biased region" description="Basic and acidic residues" evidence="1">
    <location>
        <begin position="560"/>
        <end position="573"/>
    </location>
</feature>
<organism evidence="2 3">
    <name type="scientific">Ceraceosorus bombacis</name>
    <dbReference type="NCBI Taxonomy" id="401625"/>
    <lineage>
        <taxon>Eukaryota</taxon>
        <taxon>Fungi</taxon>
        <taxon>Dikarya</taxon>
        <taxon>Basidiomycota</taxon>
        <taxon>Ustilaginomycotina</taxon>
        <taxon>Exobasidiomycetes</taxon>
        <taxon>Ceraceosorales</taxon>
        <taxon>Ceraceosoraceae</taxon>
        <taxon>Ceraceosorus</taxon>
    </lineage>
</organism>
<feature type="compositionally biased region" description="Polar residues" evidence="1">
    <location>
        <begin position="854"/>
        <end position="864"/>
    </location>
</feature>
<feature type="compositionally biased region" description="Pro residues" evidence="1">
    <location>
        <begin position="109"/>
        <end position="123"/>
    </location>
</feature>
<sequence length="1602" mass="167348">MSCDMRDGPGTTWLAPPHSSSPRPNLDADADADADAPAHDAAATSMSNSRHAHHQHRRPDSRAPASMSLKRKFINSMMMMTTTTTTTTHHGRPASTGTDTLQSAISSFPHPPPPPPPPTPPKSGPMANIPALQTDCHVRISAAHPYPGLTDLADATDAAAAASHAQSTSHALNAPPSSPSPGTRSRMPVRASSLSHNSPWPPPPSSCHRAPLTTSAAPTPTPTSSGTPTHSHCCDSTSLSSPVSHSAPTSVISLYDDDDGGGGGGGGATARATHGLSTRPASVAYTTCNRSSVIAHAHAHAHTKRDASLQWDFPRRPWHSFRPRTAMPSLPAGILLQDSPSYISARSANSLISFSRPTRIRAETLHFLNRLLDELLLLVLSSAKSLATDRIKTDGILRVLGSTGAGALLAKNAVLEAEVEMRQYVDGMRKEGNKVPLGLSATSRLDGTEGFPVKSAYEALRVRCQYYSTLGSLEDPSPHSTSADTTIMSSEGRPIASITPPVSIYVTALLEFVAEHVLNNVGRIIERDNSDEAGLMDLRKALEEDESCASWWDRMTTRVEMQSKEREEGESRRGSARPWQVPDESELEEAAGRRKFVRQSLNLSSTGVPISPSFTSTPRAAGQGHGRESSQPYSASAHGHNDRDFGAQSPASTSLTHGSSLPGSATAFNSAVGSTNHSVETAATSTGPTLTRRSSSDRGWGNLLQGRRRGSFRSSQDMAAPKPSLSQTSDGANPEIVEPDDFEALMMSGQTMKVSLTPNRLRTIEVAKQDAEAKKNARKRPGVMNLGVRDDGGSSTPLSARSATSPAPPPLSARSAAEGAPLEDQLLAAAGVSGRERSASRASSIRASNSSRSNLTPKTGSQPPSAYRGPPEAGRPSEQNGRSASVDYGTVDDEYAAGPIGGSRRGSSAKGALQPRNEGTTSSVRDMVDMFNGTPPSPLTQGQFDSPASGRESRQSVISLSSNTGDGRKGALSGRVRSLFGGRKPSASGIVTPQPRRLHSGNNSRNGSFANMPNASEDNLASSSVGHASVASISEFQQPQSRTVGGSLGRSHSNRPPSAGGRVAVPAYRDGDEGRLSPAIESTTPDPPVKTPDATEALPDLPVNAGVADLSRSTNDSGALVGIYPEEPLLRRAATPPSPPPAQGQQARADPPSRKIPWSYARQSSIGPSNAAIGASIRRPGSSAAAERNAAAAAAAAGTAGSVGGHSSSNEHAPPSAWAYSAGGTMDEHAVGNKTPTANHAAGYAQSPSTRSSMGPARTSSTTSRSETARVLATLDRRMRDCNTVEECRMLVSQSLALAAAAMHATGGESRQVQDMPDEDVVAGDAQHPRSTTLQPALAAATAATAALKIKASPAEVAVATIDAPRALLPILAMAEGYDAYADESTPAFKQSANLAAWLLDGDGDGNDLFHSLPQQQQQQYAESNTFDSSPASKDSSHAADLEDDFSSAKSDEEQEEHEVDADADADAEDTEEEARTVQRQAPPAPASASASASGSGYRRSAASELANVASDATLRWTSASSGSGTKNARGTTNGYLPGSYASQTPLLSRSKAAAPLQPNMHATKVMPSNTTDGELAEMQARRTSMHSSTKSFRDASEEPVD</sequence>
<feature type="region of interest" description="Disordered" evidence="1">
    <location>
        <begin position="160"/>
        <end position="275"/>
    </location>
</feature>
<feature type="compositionally biased region" description="Basic and acidic residues" evidence="1">
    <location>
        <begin position="1592"/>
        <end position="1602"/>
    </location>
</feature>
<feature type="region of interest" description="Disordered" evidence="1">
    <location>
        <begin position="1408"/>
        <end position="1602"/>
    </location>
</feature>
<proteinExistence type="predicted"/>
<feature type="compositionally biased region" description="Polar residues" evidence="1">
    <location>
        <begin position="234"/>
        <end position="252"/>
    </location>
</feature>
<feature type="region of interest" description="Disordered" evidence="1">
    <location>
        <begin position="606"/>
        <end position="660"/>
    </location>
</feature>
<name>A0A0P1BF00_9BASI</name>
<feature type="compositionally biased region" description="Polar residues" evidence="1">
    <location>
        <begin position="1582"/>
        <end position="1591"/>
    </location>
</feature>
<feature type="compositionally biased region" description="Polar residues" evidence="1">
    <location>
        <begin position="1000"/>
        <end position="1020"/>
    </location>
</feature>
<feature type="region of interest" description="Disordered" evidence="1">
    <location>
        <begin position="1200"/>
        <end position="1269"/>
    </location>
</feature>
<feature type="compositionally biased region" description="Low complexity" evidence="1">
    <location>
        <begin position="160"/>
        <end position="172"/>
    </location>
</feature>
<feature type="compositionally biased region" description="Low complexity" evidence="1">
    <location>
        <begin position="1021"/>
        <end position="1034"/>
    </location>
</feature>
<feature type="compositionally biased region" description="Polar residues" evidence="1">
    <location>
        <begin position="649"/>
        <end position="660"/>
    </location>
</feature>
<feature type="compositionally biased region" description="Basic residues" evidence="1">
    <location>
        <begin position="50"/>
        <end position="59"/>
    </location>
</feature>
<dbReference type="EMBL" id="CCYA01000247">
    <property type="protein sequence ID" value="CEH14700.1"/>
    <property type="molecule type" value="Genomic_DNA"/>
</dbReference>
<dbReference type="Proteomes" id="UP000054845">
    <property type="component" value="Unassembled WGS sequence"/>
</dbReference>
<keyword evidence="3" id="KW-1185">Reference proteome</keyword>
<feature type="compositionally biased region" description="Polar residues" evidence="1">
    <location>
        <begin position="606"/>
        <end position="618"/>
    </location>
</feature>
<evidence type="ECO:0000256" key="1">
    <source>
        <dbReference type="SAM" id="MobiDB-lite"/>
    </source>
</evidence>
<feature type="compositionally biased region" description="Low complexity" evidence="1">
    <location>
        <begin position="794"/>
        <end position="805"/>
    </location>
</feature>
<dbReference type="STRING" id="401625.A0A0P1BF00"/>